<dbReference type="CDD" id="cd00082">
    <property type="entry name" value="HisKA"/>
    <property type="match status" value="1"/>
</dbReference>
<dbReference type="PROSITE" id="PS50109">
    <property type="entry name" value="HIS_KIN"/>
    <property type="match status" value="1"/>
</dbReference>
<evidence type="ECO:0000259" key="10">
    <source>
        <dbReference type="PROSITE" id="PS50109"/>
    </source>
</evidence>
<keyword evidence="9" id="KW-0472">Membrane</keyword>
<comment type="caution">
    <text evidence="11">The sequence shown here is derived from an EMBL/GenBank/DDBJ whole genome shotgun (WGS) entry which is preliminary data.</text>
</comment>
<proteinExistence type="predicted"/>
<dbReference type="RefSeq" id="WP_201682715.1">
    <property type="nucleotide sequence ID" value="NZ_JAEQNA010000001.1"/>
</dbReference>
<dbReference type="EC" id="2.7.13.3" evidence="3"/>
<dbReference type="PANTHER" id="PTHR43711:SF1">
    <property type="entry name" value="HISTIDINE KINASE 1"/>
    <property type="match status" value="1"/>
</dbReference>
<protein>
    <recommendedName>
        <fullName evidence="3">histidine kinase</fullName>
        <ecNumber evidence="3">2.7.13.3</ecNumber>
    </recommendedName>
</protein>
<dbReference type="Proteomes" id="UP000613011">
    <property type="component" value="Unassembled WGS sequence"/>
</dbReference>
<feature type="coiled-coil region" evidence="8">
    <location>
        <begin position="344"/>
        <end position="381"/>
    </location>
</feature>
<dbReference type="EMBL" id="JAEQNA010000001">
    <property type="protein sequence ID" value="MBL0419706.1"/>
    <property type="molecule type" value="Genomic_DNA"/>
</dbReference>
<feature type="transmembrane region" description="Helical" evidence="9">
    <location>
        <begin position="286"/>
        <end position="308"/>
    </location>
</feature>
<dbReference type="CDD" id="cd00075">
    <property type="entry name" value="HATPase"/>
    <property type="match status" value="1"/>
</dbReference>
<keyword evidence="8" id="KW-0175">Coiled coil</keyword>
<dbReference type="FunFam" id="3.30.565.10:FF:000006">
    <property type="entry name" value="Sensor histidine kinase WalK"/>
    <property type="match status" value="1"/>
</dbReference>
<dbReference type="PANTHER" id="PTHR43711">
    <property type="entry name" value="TWO-COMPONENT HISTIDINE KINASE"/>
    <property type="match status" value="1"/>
</dbReference>
<dbReference type="InterPro" id="IPR003661">
    <property type="entry name" value="HisK_dim/P_dom"/>
</dbReference>
<organism evidence="11 12">
    <name type="scientific">Ramlibacter aurantiacus</name>
    <dbReference type="NCBI Taxonomy" id="2801330"/>
    <lineage>
        <taxon>Bacteria</taxon>
        <taxon>Pseudomonadati</taxon>
        <taxon>Pseudomonadota</taxon>
        <taxon>Betaproteobacteria</taxon>
        <taxon>Burkholderiales</taxon>
        <taxon>Comamonadaceae</taxon>
        <taxon>Ramlibacter</taxon>
    </lineage>
</organism>
<keyword evidence="9" id="KW-0812">Transmembrane</keyword>
<evidence type="ECO:0000256" key="3">
    <source>
        <dbReference type="ARBA" id="ARBA00012438"/>
    </source>
</evidence>
<dbReference type="CDD" id="cd18774">
    <property type="entry name" value="PDC2_HK_sensor"/>
    <property type="match status" value="1"/>
</dbReference>
<dbReference type="Pfam" id="PF02518">
    <property type="entry name" value="HATPase_c"/>
    <property type="match status" value="1"/>
</dbReference>
<keyword evidence="12" id="KW-1185">Reference proteome</keyword>
<dbReference type="Gene3D" id="3.30.565.10">
    <property type="entry name" value="Histidine kinase-like ATPase, C-terminal domain"/>
    <property type="match status" value="1"/>
</dbReference>
<dbReference type="InterPro" id="IPR036097">
    <property type="entry name" value="HisK_dim/P_sf"/>
</dbReference>
<keyword evidence="7" id="KW-0902">Two-component regulatory system</keyword>
<dbReference type="SUPFAM" id="SSF47384">
    <property type="entry name" value="Homodimeric domain of signal transducing histidine kinase"/>
    <property type="match status" value="1"/>
</dbReference>
<dbReference type="PRINTS" id="PR00344">
    <property type="entry name" value="BCTRLSENSOR"/>
</dbReference>
<dbReference type="SUPFAM" id="SSF55874">
    <property type="entry name" value="ATPase domain of HSP90 chaperone/DNA topoisomerase II/histidine kinase"/>
    <property type="match status" value="1"/>
</dbReference>
<evidence type="ECO:0000256" key="2">
    <source>
        <dbReference type="ARBA" id="ARBA00004429"/>
    </source>
</evidence>
<dbReference type="InterPro" id="IPR004358">
    <property type="entry name" value="Sig_transdc_His_kin-like_C"/>
</dbReference>
<evidence type="ECO:0000256" key="1">
    <source>
        <dbReference type="ARBA" id="ARBA00000085"/>
    </source>
</evidence>
<evidence type="ECO:0000256" key="5">
    <source>
        <dbReference type="ARBA" id="ARBA00022679"/>
    </source>
</evidence>
<dbReference type="InterPro" id="IPR003594">
    <property type="entry name" value="HATPase_dom"/>
</dbReference>
<keyword evidence="5" id="KW-0808">Transferase</keyword>
<sequence length="609" mass="67157">MAPTLRSTQSLSLRTVTLALTLSVLLTSAAIASWLGWRTWVSQRDMMQSQLARVADALGDSIGRELESGLRKLQAITLDLPVQRDAAEASLLRRARALLAINPDLRAVALNSATGSQIWNTRLRESRWVPPRLIEHEQRALHLMQPLVSNLYESRSQGDLLASFVVPVVLGGAERVLVGSIDVTAWSQRLMPLVSRQGGVAAVVDTNRRIVTRTSEPQRWLGKFVSDDWAPAFGEQRTGLVRVVTREGVDAYGAWSRLPGTGWTLLIAVPAGPWEETLLSSIRHHLALVAALAGIGSALAWWFGHVLVRGADRLSRNATHMVVDRKVEQSPIAIREFETIRQGLVQAAELLRQQDERAEQLERARAELLAKEQAARRESDEANRFKDEFLGVLGHEMRSPLAAVLHGAGALDKRLEHDARARSLAQAIQRQARALTRMVEDLTEVGRLISGNVPLEVTRVDLADVVRQAVQVLELAQASGDHRLDLSLDAVEIEGDADRLQQMVINLLVNALRYTPANGSIHVRLHRLDQPVPCAELRVQDSGIGMRPEDLDRVFGLFVQVGPRGVQRRGLGIGLSVVRRVVERHNGRVWAESQGPGHGSTFIVQLPLA</sequence>
<evidence type="ECO:0000256" key="7">
    <source>
        <dbReference type="ARBA" id="ARBA00023012"/>
    </source>
</evidence>
<comment type="subcellular location">
    <subcellularLocation>
        <location evidence="2">Cell inner membrane</location>
        <topology evidence="2">Multi-pass membrane protein</topology>
    </subcellularLocation>
</comment>
<dbReference type="GO" id="GO:0000155">
    <property type="term" value="F:phosphorelay sensor kinase activity"/>
    <property type="evidence" value="ECO:0007669"/>
    <property type="project" value="InterPro"/>
</dbReference>
<evidence type="ECO:0000256" key="4">
    <source>
        <dbReference type="ARBA" id="ARBA00022553"/>
    </source>
</evidence>
<keyword evidence="6 11" id="KW-0418">Kinase</keyword>
<evidence type="ECO:0000256" key="9">
    <source>
        <dbReference type="SAM" id="Phobius"/>
    </source>
</evidence>
<dbReference type="AlphaFoldDB" id="A0A937D6D5"/>
<evidence type="ECO:0000256" key="8">
    <source>
        <dbReference type="SAM" id="Coils"/>
    </source>
</evidence>
<reference evidence="11" key="1">
    <citation type="submission" date="2021-01" db="EMBL/GenBank/DDBJ databases">
        <title>Ramlibacter sp. strain AW1 16S ribosomal RNA gene Genome sequencing and assembly.</title>
        <authorList>
            <person name="Kang M."/>
        </authorList>
    </citation>
    <scope>NUCLEOTIDE SEQUENCE</scope>
    <source>
        <strain evidence="11">AW1</strain>
    </source>
</reference>
<dbReference type="Pfam" id="PF00512">
    <property type="entry name" value="HisKA"/>
    <property type="match status" value="1"/>
</dbReference>
<evidence type="ECO:0000313" key="11">
    <source>
        <dbReference type="EMBL" id="MBL0419706.1"/>
    </source>
</evidence>
<gene>
    <name evidence="11" type="ORF">JI739_05020</name>
</gene>
<evidence type="ECO:0000313" key="12">
    <source>
        <dbReference type="Proteomes" id="UP000613011"/>
    </source>
</evidence>
<dbReference type="GO" id="GO:0005886">
    <property type="term" value="C:plasma membrane"/>
    <property type="evidence" value="ECO:0007669"/>
    <property type="project" value="UniProtKB-SubCell"/>
</dbReference>
<dbReference type="InterPro" id="IPR036890">
    <property type="entry name" value="HATPase_C_sf"/>
</dbReference>
<keyword evidence="4" id="KW-0597">Phosphoprotein</keyword>
<dbReference type="SMART" id="SM00387">
    <property type="entry name" value="HATPase_c"/>
    <property type="match status" value="1"/>
</dbReference>
<dbReference type="InterPro" id="IPR050736">
    <property type="entry name" value="Sensor_HK_Regulatory"/>
</dbReference>
<dbReference type="Gene3D" id="1.10.287.130">
    <property type="match status" value="1"/>
</dbReference>
<name>A0A937D6D5_9BURK</name>
<feature type="domain" description="Histidine kinase" evidence="10">
    <location>
        <begin position="392"/>
        <end position="609"/>
    </location>
</feature>
<dbReference type="InterPro" id="IPR005467">
    <property type="entry name" value="His_kinase_dom"/>
</dbReference>
<comment type="catalytic activity">
    <reaction evidence="1">
        <text>ATP + protein L-histidine = ADP + protein N-phospho-L-histidine.</text>
        <dbReference type="EC" id="2.7.13.3"/>
    </reaction>
</comment>
<keyword evidence="9" id="KW-1133">Transmembrane helix</keyword>
<evidence type="ECO:0000256" key="6">
    <source>
        <dbReference type="ARBA" id="ARBA00022777"/>
    </source>
</evidence>
<accession>A0A937D6D5</accession>
<dbReference type="SMART" id="SM00388">
    <property type="entry name" value="HisKA"/>
    <property type="match status" value="1"/>
</dbReference>